<evidence type="ECO:0000313" key="2">
    <source>
        <dbReference type="Proteomes" id="UP001164746"/>
    </source>
</evidence>
<gene>
    <name evidence="1" type="ORF">MAR_019651</name>
</gene>
<dbReference type="EMBL" id="CP111016">
    <property type="protein sequence ID" value="WAR04282.1"/>
    <property type="molecule type" value="Genomic_DNA"/>
</dbReference>
<accession>A0ABY7E2P3</accession>
<dbReference type="Proteomes" id="UP001164746">
    <property type="component" value="Chromosome 5"/>
</dbReference>
<name>A0ABY7E2P3_MYAAR</name>
<sequence>MQLPKRNSVTTYPPWERNDRYAIAQEKQCDYLPALGKKRQICNCPRETIQSAEVAAGWV</sequence>
<protein>
    <submittedName>
        <fullName evidence="1">Uncharacterized protein</fullName>
    </submittedName>
</protein>
<proteinExistence type="predicted"/>
<organism evidence="1 2">
    <name type="scientific">Mya arenaria</name>
    <name type="common">Soft-shell clam</name>
    <dbReference type="NCBI Taxonomy" id="6604"/>
    <lineage>
        <taxon>Eukaryota</taxon>
        <taxon>Metazoa</taxon>
        <taxon>Spiralia</taxon>
        <taxon>Lophotrochozoa</taxon>
        <taxon>Mollusca</taxon>
        <taxon>Bivalvia</taxon>
        <taxon>Autobranchia</taxon>
        <taxon>Heteroconchia</taxon>
        <taxon>Euheterodonta</taxon>
        <taxon>Imparidentia</taxon>
        <taxon>Neoheterodontei</taxon>
        <taxon>Myida</taxon>
        <taxon>Myoidea</taxon>
        <taxon>Myidae</taxon>
        <taxon>Mya</taxon>
    </lineage>
</organism>
<keyword evidence="2" id="KW-1185">Reference proteome</keyword>
<evidence type="ECO:0000313" key="1">
    <source>
        <dbReference type="EMBL" id="WAR04282.1"/>
    </source>
</evidence>
<reference evidence="1" key="1">
    <citation type="submission" date="2022-11" db="EMBL/GenBank/DDBJ databases">
        <title>Centuries of genome instability and evolution in soft-shell clam transmissible cancer (bioRxiv).</title>
        <authorList>
            <person name="Hart S.F.M."/>
            <person name="Yonemitsu M.A."/>
            <person name="Giersch R.M."/>
            <person name="Beal B.F."/>
            <person name="Arriagada G."/>
            <person name="Davis B.W."/>
            <person name="Ostrander E.A."/>
            <person name="Goff S.P."/>
            <person name="Metzger M.J."/>
        </authorList>
    </citation>
    <scope>NUCLEOTIDE SEQUENCE</scope>
    <source>
        <strain evidence="1">MELC-2E11</strain>
        <tissue evidence="1">Siphon/mantle</tissue>
    </source>
</reference>